<dbReference type="EMBL" id="JBHUDJ010000015">
    <property type="protein sequence ID" value="MFD1589366.1"/>
    <property type="molecule type" value="Genomic_DNA"/>
</dbReference>
<dbReference type="AlphaFoldDB" id="A0ABD6CII7"/>
<dbReference type="Proteomes" id="UP001597119">
    <property type="component" value="Unassembled WGS sequence"/>
</dbReference>
<evidence type="ECO:0000256" key="1">
    <source>
        <dbReference type="SAM" id="MobiDB-lite"/>
    </source>
</evidence>
<feature type="compositionally biased region" description="Low complexity" evidence="1">
    <location>
        <begin position="17"/>
        <end position="54"/>
    </location>
</feature>
<accession>A0ABD6CII7</accession>
<organism evidence="2 3">
    <name type="scientific">Halorientalis brevis</name>
    <dbReference type="NCBI Taxonomy" id="1126241"/>
    <lineage>
        <taxon>Archaea</taxon>
        <taxon>Methanobacteriati</taxon>
        <taxon>Methanobacteriota</taxon>
        <taxon>Stenosarchaea group</taxon>
        <taxon>Halobacteria</taxon>
        <taxon>Halobacteriales</taxon>
        <taxon>Haloarculaceae</taxon>
        <taxon>Halorientalis</taxon>
    </lineage>
</organism>
<proteinExistence type="predicted"/>
<dbReference type="InterPro" id="IPR058276">
    <property type="entry name" value="DUF7970"/>
</dbReference>
<dbReference type="RefSeq" id="WP_247381216.1">
    <property type="nucleotide sequence ID" value="NZ_JALLGV010000009.1"/>
</dbReference>
<gene>
    <name evidence="2" type="ORF">ACFR9U_20510</name>
</gene>
<keyword evidence="3" id="KW-1185">Reference proteome</keyword>
<reference evidence="2 3" key="1">
    <citation type="journal article" date="2019" name="Int. J. Syst. Evol. Microbiol.">
        <title>The Global Catalogue of Microorganisms (GCM) 10K type strain sequencing project: providing services to taxonomists for standard genome sequencing and annotation.</title>
        <authorList>
            <consortium name="The Broad Institute Genomics Platform"/>
            <consortium name="The Broad Institute Genome Sequencing Center for Infectious Disease"/>
            <person name="Wu L."/>
            <person name="Ma J."/>
        </authorList>
    </citation>
    <scope>NUCLEOTIDE SEQUENCE [LARGE SCALE GENOMIC DNA]</scope>
    <source>
        <strain evidence="2 3">CGMCC 1.12125</strain>
    </source>
</reference>
<sequence>MKQGSADDPFASEPSEESPTTSSTETASNSEPTTVTEEPTETTGQAEAETTTTTTDDRPTTNQPLPWIYHRENARDGREKTKQLHLQQSTAQQESAFRSEVEENVGESVELTDLREAAILVAMNHPSEVADQLREWGYDYQ</sequence>
<dbReference type="Pfam" id="PF25925">
    <property type="entry name" value="DUF7970"/>
    <property type="match status" value="1"/>
</dbReference>
<feature type="compositionally biased region" description="Basic and acidic residues" evidence="1">
    <location>
        <begin position="69"/>
        <end position="79"/>
    </location>
</feature>
<evidence type="ECO:0000313" key="2">
    <source>
        <dbReference type="EMBL" id="MFD1589366.1"/>
    </source>
</evidence>
<protein>
    <submittedName>
        <fullName evidence="2">Uncharacterized protein</fullName>
    </submittedName>
</protein>
<name>A0ABD6CII7_9EURY</name>
<evidence type="ECO:0000313" key="3">
    <source>
        <dbReference type="Proteomes" id="UP001597119"/>
    </source>
</evidence>
<comment type="caution">
    <text evidence="2">The sequence shown here is derived from an EMBL/GenBank/DDBJ whole genome shotgun (WGS) entry which is preliminary data.</text>
</comment>
<feature type="region of interest" description="Disordered" evidence="1">
    <location>
        <begin position="1"/>
        <end position="79"/>
    </location>
</feature>